<evidence type="ECO:0000256" key="1">
    <source>
        <dbReference type="SAM" id="Phobius"/>
    </source>
</evidence>
<keyword evidence="1" id="KW-1133">Transmembrane helix</keyword>
<name>A0ABX1BXL9_9ACTN</name>
<dbReference type="EMBL" id="JAATEN010000007">
    <property type="protein sequence ID" value="NJQ01235.1"/>
    <property type="molecule type" value="Genomic_DNA"/>
</dbReference>
<feature type="transmembrane region" description="Helical" evidence="1">
    <location>
        <begin position="37"/>
        <end position="58"/>
    </location>
</feature>
<reference evidence="2 3" key="1">
    <citation type="submission" date="2020-03" db="EMBL/GenBank/DDBJ databases">
        <title>WGS of actinomycetes isolated from Thailand.</title>
        <authorList>
            <person name="Thawai C."/>
        </authorList>
    </citation>
    <scope>NUCLEOTIDE SEQUENCE [LARGE SCALE GENOMIC DNA]</scope>
    <source>
        <strain evidence="2 3">PLAI 1-29</strain>
    </source>
</reference>
<evidence type="ECO:0008006" key="4">
    <source>
        <dbReference type="Google" id="ProtNLM"/>
    </source>
</evidence>
<keyword evidence="3" id="KW-1185">Reference proteome</keyword>
<evidence type="ECO:0000313" key="2">
    <source>
        <dbReference type="EMBL" id="NJQ01235.1"/>
    </source>
</evidence>
<keyword evidence="1" id="KW-0812">Transmembrane</keyword>
<dbReference type="Proteomes" id="UP000695264">
    <property type="component" value="Unassembled WGS sequence"/>
</dbReference>
<proteinExistence type="predicted"/>
<gene>
    <name evidence="2" type="ORF">HCK00_12000</name>
</gene>
<organism evidence="2 3">
    <name type="scientific">Streptomyces zingiberis</name>
    <dbReference type="NCBI Taxonomy" id="2053010"/>
    <lineage>
        <taxon>Bacteria</taxon>
        <taxon>Bacillati</taxon>
        <taxon>Actinomycetota</taxon>
        <taxon>Actinomycetes</taxon>
        <taxon>Kitasatosporales</taxon>
        <taxon>Streptomycetaceae</taxon>
        <taxon>Streptomyces</taxon>
    </lineage>
</organism>
<keyword evidence="1" id="KW-0472">Membrane</keyword>
<protein>
    <recommendedName>
        <fullName evidence="4">Twin transmembrane helix small protein</fullName>
    </recommendedName>
</protein>
<dbReference type="RefSeq" id="WP_168101827.1">
    <property type="nucleotide sequence ID" value="NZ_JAATEN010000007.1"/>
</dbReference>
<evidence type="ECO:0000313" key="3">
    <source>
        <dbReference type="Proteomes" id="UP000695264"/>
    </source>
</evidence>
<comment type="caution">
    <text evidence="2">The sequence shown here is derived from an EMBL/GenBank/DDBJ whole genome shotgun (WGS) entry which is preliminary data.</text>
</comment>
<accession>A0ABX1BXL9</accession>
<sequence>MTAALIACCVLLLVGGLVLGLRGAGTAAPADRKHKQLLMAVYFVMVLAAASLIVLVLAR</sequence>